<evidence type="ECO:0000313" key="1">
    <source>
        <dbReference type="EMBL" id="KAK3933958.1"/>
    </source>
</evidence>
<keyword evidence="2" id="KW-1185">Reference proteome</keyword>
<sequence>MTDEGAYDLLRQPIRARMTSANSAPRGLSLSHRTQARDHQIFDTPTMRDGAVFGATSERDLGLTQPAKEAYLMSETRRPLGMILGNSLKWEKVVRETVTDETRLIELTADWKTEVGRAFSRTIKDDPIIFSPRLPPTHRLNIASISHHLDQLSTGAFCTFPERSKPAAPLSLATSPTTAVQSSIVIVRSARYARRPQKPIKNR</sequence>
<reference evidence="2" key="1">
    <citation type="journal article" date="2023" name="Mol. Phylogenet. Evol.">
        <title>Genome-scale phylogeny and comparative genomics of the fungal order Sordariales.</title>
        <authorList>
            <person name="Hensen N."/>
            <person name="Bonometti L."/>
            <person name="Westerberg I."/>
            <person name="Brannstrom I.O."/>
            <person name="Guillou S."/>
            <person name="Cros-Aarteil S."/>
            <person name="Calhoun S."/>
            <person name="Haridas S."/>
            <person name="Kuo A."/>
            <person name="Mondo S."/>
            <person name="Pangilinan J."/>
            <person name="Riley R."/>
            <person name="LaButti K."/>
            <person name="Andreopoulos B."/>
            <person name="Lipzen A."/>
            <person name="Chen C."/>
            <person name="Yan M."/>
            <person name="Daum C."/>
            <person name="Ng V."/>
            <person name="Clum A."/>
            <person name="Steindorff A."/>
            <person name="Ohm R.A."/>
            <person name="Martin F."/>
            <person name="Silar P."/>
            <person name="Natvig D.O."/>
            <person name="Lalanne C."/>
            <person name="Gautier V."/>
            <person name="Ament-Velasquez S.L."/>
            <person name="Kruys A."/>
            <person name="Hutchinson M.I."/>
            <person name="Powell A.J."/>
            <person name="Barry K."/>
            <person name="Miller A.N."/>
            <person name="Grigoriev I.V."/>
            <person name="Debuchy R."/>
            <person name="Gladieux P."/>
            <person name="Hiltunen Thoren M."/>
            <person name="Johannesson H."/>
        </authorList>
    </citation>
    <scope>NUCLEOTIDE SEQUENCE [LARGE SCALE GENOMIC DNA]</scope>
    <source>
        <strain evidence="2">CBS 340.73</strain>
    </source>
</reference>
<dbReference type="AlphaFoldDB" id="A0AAN6MWR9"/>
<dbReference type="EMBL" id="MU854045">
    <property type="protein sequence ID" value="KAK3933958.1"/>
    <property type="molecule type" value="Genomic_DNA"/>
</dbReference>
<organism evidence="1 2">
    <name type="scientific">Diplogelasinospora grovesii</name>
    <dbReference type="NCBI Taxonomy" id="303347"/>
    <lineage>
        <taxon>Eukaryota</taxon>
        <taxon>Fungi</taxon>
        <taxon>Dikarya</taxon>
        <taxon>Ascomycota</taxon>
        <taxon>Pezizomycotina</taxon>
        <taxon>Sordariomycetes</taxon>
        <taxon>Sordariomycetidae</taxon>
        <taxon>Sordariales</taxon>
        <taxon>Diplogelasinosporaceae</taxon>
        <taxon>Diplogelasinospora</taxon>
    </lineage>
</organism>
<name>A0AAN6MWR9_9PEZI</name>
<protein>
    <submittedName>
        <fullName evidence="1">Uncharacterized protein</fullName>
    </submittedName>
</protein>
<comment type="caution">
    <text evidence="1">The sequence shown here is derived from an EMBL/GenBank/DDBJ whole genome shotgun (WGS) entry which is preliminary data.</text>
</comment>
<dbReference type="Proteomes" id="UP001303473">
    <property type="component" value="Unassembled WGS sequence"/>
</dbReference>
<proteinExistence type="predicted"/>
<evidence type="ECO:0000313" key="2">
    <source>
        <dbReference type="Proteomes" id="UP001303473"/>
    </source>
</evidence>
<accession>A0AAN6MWR9</accession>
<gene>
    <name evidence="1" type="ORF">QBC46DRAFT_414346</name>
</gene>